<name>A1RBS7_PAEAT</name>
<evidence type="ECO:0000313" key="2">
    <source>
        <dbReference type="EMBL" id="ABM09490.1"/>
    </source>
</evidence>
<dbReference type="KEGG" id="aau:AAur_4017"/>
<feature type="region of interest" description="Disordered" evidence="1">
    <location>
        <begin position="1"/>
        <end position="23"/>
    </location>
</feature>
<accession>A1RBS7</accession>
<proteinExistence type="predicted"/>
<dbReference type="HOGENOM" id="CLU_2646638_0_0_11"/>
<feature type="compositionally biased region" description="Basic and acidic residues" evidence="1">
    <location>
        <begin position="1"/>
        <end position="17"/>
    </location>
</feature>
<evidence type="ECO:0000313" key="3">
    <source>
        <dbReference type="Proteomes" id="UP000000637"/>
    </source>
</evidence>
<keyword evidence="3" id="KW-1185">Reference proteome</keyword>
<evidence type="ECO:0000256" key="1">
    <source>
        <dbReference type="SAM" id="MobiDB-lite"/>
    </source>
</evidence>
<organism evidence="2 3">
    <name type="scientific">Paenarthrobacter aurescens (strain TC1)</name>
    <dbReference type="NCBI Taxonomy" id="290340"/>
    <lineage>
        <taxon>Bacteria</taxon>
        <taxon>Bacillati</taxon>
        <taxon>Actinomycetota</taxon>
        <taxon>Actinomycetes</taxon>
        <taxon>Micrococcales</taxon>
        <taxon>Micrococcaceae</taxon>
        <taxon>Paenarthrobacter</taxon>
    </lineage>
</organism>
<sequence length="92" mass="10260">MHDARSHPLQDRKKDSLFEAPVDQARGKQVTNWRLLVGQAVQIRRDNVVVDQGVVDAVTPDGSVLWLNQKGAVGRRMVVKEHGAGIRIQLIN</sequence>
<gene>
    <name evidence="2" type="ordered locus">AAur_4017</name>
</gene>
<dbReference type="STRING" id="290340.AAur_4017"/>
<dbReference type="Proteomes" id="UP000000637">
    <property type="component" value="Chromosome"/>
</dbReference>
<protein>
    <submittedName>
        <fullName evidence="2">Uncharacterized protein</fullName>
    </submittedName>
</protein>
<dbReference type="AlphaFoldDB" id="A1RBS7"/>
<dbReference type="EMBL" id="CP000474">
    <property type="protein sequence ID" value="ABM09490.1"/>
    <property type="molecule type" value="Genomic_DNA"/>
</dbReference>
<reference evidence="2 3" key="1">
    <citation type="journal article" date="2006" name="PLoS Genet.">
        <title>Secrets of soil survival revealed by the genome sequence of Arthrobacter aurescens TC1.</title>
        <authorList>
            <person name="Mongodin E.F."/>
            <person name="Shapir N."/>
            <person name="Daugherty S.C."/>
            <person name="DeBoy R.T."/>
            <person name="Emerson J.B."/>
            <person name="Shvartzbeyn A."/>
            <person name="Radune D."/>
            <person name="Vamathevan J."/>
            <person name="Riggs F."/>
            <person name="Grinberg V."/>
            <person name="Khouri H."/>
            <person name="Wackett L.P."/>
            <person name="Nelson K.E."/>
            <person name="Sadowsky M.J."/>
        </authorList>
    </citation>
    <scope>NUCLEOTIDE SEQUENCE [LARGE SCALE GENOMIC DNA]</scope>
    <source>
        <strain evidence="2 3">TC1</strain>
    </source>
</reference>